<evidence type="ECO:0000259" key="23">
    <source>
        <dbReference type="Pfam" id="PF08245"/>
    </source>
</evidence>
<dbReference type="Gene3D" id="3.90.190.20">
    <property type="entry name" value="Mur ligase, C-terminal domain"/>
    <property type="match status" value="1"/>
</dbReference>
<dbReference type="GO" id="GO:0004326">
    <property type="term" value="F:tetrahydrofolylpolyglutamate synthase activity"/>
    <property type="evidence" value="ECO:0007669"/>
    <property type="project" value="UniProtKB-EC"/>
</dbReference>
<evidence type="ECO:0000256" key="5">
    <source>
        <dbReference type="ARBA" id="ARBA00013023"/>
    </source>
</evidence>
<proteinExistence type="inferred from homology"/>
<evidence type="ECO:0000256" key="10">
    <source>
        <dbReference type="ARBA" id="ARBA00022741"/>
    </source>
</evidence>
<keyword evidence="8 21" id="KW-0436">Ligase</keyword>
<dbReference type="PANTHER" id="PTHR11136:SF0">
    <property type="entry name" value="DIHYDROFOLATE SYNTHETASE-RELATED"/>
    <property type="match status" value="1"/>
</dbReference>
<evidence type="ECO:0000256" key="14">
    <source>
        <dbReference type="ARBA" id="ARBA00030048"/>
    </source>
</evidence>
<evidence type="ECO:0000256" key="12">
    <source>
        <dbReference type="ARBA" id="ARBA00022842"/>
    </source>
</evidence>
<dbReference type="EC" id="6.3.2.12" evidence="5"/>
<dbReference type="Gene3D" id="3.40.1190.10">
    <property type="entry name" value="Mur-like, catalytic domain"/>
    <property type="match status" value="1"/>
</dbReference>
<accession>A0ABU1TID2</accession>
<dbReference type="InterPro" id="IPR004101">
    <property type="entry name" value="Mur_ligase_C"/>
</dbReference>
<dbReference type="Pfam" id="PF08245">
    <property type="entry name" value="Mur_ligase_M"/>
    <property type="match status" value="1"/>
</dbReference>
<comment type="pathway">
    <text evidence="2">Cofactor biosynthesis; tetrahydrofolate biosynthesis; 7,8-dihydrofolate from 2-amino-4-hydroxy-6-hydroxymethyl-7,8-dihydropteridine diphosphate and 4-aminobenzoate: step 2/2.</text>
</comment>
<evidence type="ECO:0000313" key="25">
    <source>
        <dbReference type="Proteomes" id="UP001247620"/>
    </source>
</evidence>
<evidence type="ECO:0000259" key="22">
    <source>
        <dbReference type="Pfam" id="PF02875"/>
    </source>
</evidence>
<evidence type="ECO:0000256" key="17">
    <source>
        <dbReference type="ARBA" id="ARBA00047493"/>
    </source>
</evidence>
<keyword evidence="10 21" id="KW-0547">Nucleotide-binding</keyword>
<comment type="catalytic activity">
    <reaction evidence="20">
        <text>7,8-dihydropteroate + L-glutamate + ATP = 7,8-dihydrofolate + ADP + phosphate + H(+)</text>
        <dbReference type="Rhea" id="RHEA:23584"/>
        <dbReference type="ChEBI" id="CHEBI:15378"/>
        <dbReference type="ChEBI" id="CHEBI:17839"/>
        <dbReference type="ChEBI" id="CHEBI:29985"/>
        <dbReference type="ChEBI" id="CHEBI:30616"/>
        <dbReference type="ChEBI" id="CHEBI:43474"/>
        <dbReference type="ChEBI" id="CHEBI:57451"/>
        <dbReference type="ChEBI" id="CHEBI:456216"/>
        <dbReference type="EC" id="6.3.2.12"/>
    </reaction>
</comment>
<evidence type="ECO:0000256" key="16">
    <source>
        <dbReference type="ARBA" id="ARBA00032510"/>
    </source>
</evidence>
<evidence type="ECO:0000256" key="18">
    <source>
        <dbReference type="ARBA" id="ARBA00047808"/>
    </source>
</evidence>
<evidence type="ECO:0000256" key="11">
    <source>
        <dbReference type="ARBA" id="ARBA00022840"/>
    </source>
</evidence>
<sequence>MNYQQTIQYLYTQLPMFTRDGVSAFKKDLTNTLELCKRLGNPQYQFKSVHIAGTNGKGSTSHMLAAILQTAGYKTGLYTSPHLKDFRERIRVNGQMISEQTVVDFVAGCRDDFDEINPSFFEMTVALAFDVFAKEKVDIAIIEVGLGGRLDSTNVITPLLSVITNIGWDHMNMLGNTLQLIASEKAGIIKPGIHVIIGELQPEIAQIFTDKAKQEGSRIEFASEDWTTEEKSVAKSQKSNIGVDELLTAHIKSKDSLPKTYDIKLDLTGSYQLKNVLTVLSAVNVLRAQGFVITDDHIVTALQQVKTLTGLHGRWEILNIQPLTICDTGHNPDGIQEVVKNIAAVNYHHLHFVIGMVNDKDITKVLAMLPTDATYYFCKPDIPRGLDAETLKQQARDFGLHGAVYSSVTAALQSARERAKDNDLVFVGGSTFVVAEVV</sequence>
<evidence type="ECO:0000256" key="13">
    <source>
        <dbReference type="ARBA" id="ARBA00022909"/>
    </source>
</evidence>
<evidence type="ECO:0000256" key="7">
    <source>
        <dbReference type="ARBA" id="ARBA00019357"/>
    </source>
</evidence>
<evidence type="ECO:0000256" key="15">
    <source>
        <dbReference type="ARBA" id="ARBA00030592"/>
    </source>
</evidence>
<comment type="catalytic activity">
    <reaction evidence="18">
        <text>10-formyltetrahydrofolyl-(gamma-L-Glu)(n) + L-glutamate + ATP = 10-formyltetrahydrofolyl-(gamma-L-Glu)(n+1) + ADP + phosphate + H(+)</text>
        <dbReference type="Rhea" id="RHEA:51904"/>
        <dbReference type="Rhea" id="RHEA-COMP:13088"/>
        <dbReference type="Rhea" id="RHEA-COMP:14300"/>
        <dbReference type="ChEBI" id="CHEBI:15378"/>
        <dbReference type="ChEBI" id="CHEBI:29985"/>
        <dbReference type="ChEBI" id="CHEBI:30616"/>
        <dbReference type="ChEBI" id="CHEBI:43474"/>
        <dbReference type="ChEBI" id="CHEBI:134413"/>
        <dbReference type="ChEBI" id="CHEBI:456216"/>
        <dbReference type="EC" id="6.3.2.17"/>
    </reaction>
</comment>
<dbReference type="InterPro" id="IPR036615">
    <property type="entry name" value="Mur_ligase_C_dom_sf"/>
</dbReference>
<evidence type="ECO:0000256" key="19">
    <source>
        <dbReference type="ARBA" id="ARBA00049035"/>
    </source>
</evidence>
<dbReference type="PROSITE" id="PS01012">
    <property type="entry name" value="FOLYLPOLYGLU_SYNT_2"/>
    <property type="match status" value="1"/>
</dbReference>
<name>A0ABU1TID2_9SPHI</name>
<dbReference type="Pfam" id="PF02875">
    <property type="entry name" value="Mur_ligase_C"/>
    <property type="match status" value="1"/>
</dbReference>
<comment type="catalytic activity">
    <reaction evidence="17">
        <text>(6S)-5,6,7,8-tetrahydrofolyl-(gamma-L-Glu)(n) + L-glutamate + ATP = (6S)-5,6,7,8-tetrahydrofolyl-(gamma-L-Glu)(n+1) + ADP + phosphate + H(+)</text>
        <dbReference type="Rhea" id="RHEA:10580"/>
        <dbReference type="Rhea" id="RHEA-COMP:14738"/>
        <dbReference type="Rhea" id="RHEA-COMP:14740"/>
        <dbReference type="ChEBI" id="CHEBI:15378"/>
        <dbReference type="ChEBI" id="CHEBI:29985"/>
        <dbReference type="ChEBI" id="CHEBI:30616"/>
        <dbReference type="ChEBI" id="CHEBI:43474"/>
        <dbReference type="ChEBI" id="CHEBI:141005"/>
        <dbReference type="ChEBI" id="CHEBI:456216"/>
        <dbReference type="EC" id="6.3.2.17"/>
    </reaction>
</comment>
<dbReference type="InterPro" id="IPR018109">
    <property type="entry name" value="Folylpolyglutamate_synth_CS"/>
</dbReference>
<dbReference type="NCBIfam" id="TIGR01499">
    <property type="entry name" value="folC"/>
    <property type="match status" value="1"/>
</dbReference>
<organism evidence="24 25">
    <name type="scientific">Mucilaginibacter pocheonensis</name>
    <dbReference type="NCBI Taxonomy" id="398050"/>
    <lineage>
        <taxon>Bacteria</taxon>
        <taxon>Pseudomonadati</taxon>
        <taxon>Bacteroidota</taxon>
        <taxon>Sphingobacteriia</taxon>
        <taxon>Sphingobacteriales</taxon>
        <taxon>Sphingobacteriaceae</taxon>
        <taxon>Mucilaginibacter</taxon>
    </lineage>
</organism>
<reference evidence="24 25" key="1">
    <citation type="submission" date="2023-07" db="EMBL/GenBank/DDBJ databases">
        <title>Sorghum-associated microbial communities from plants grown in Nebraska, USA.</title>
        <authorList>
            <person name="Schachtman D."/>
        </authorList>
    </citation>
    <scope>NUCLEOTIDE SEQUENCE [LARGE SCALE GENOMIC DNA]</scope>
    <source>
        <strain evidence="24 25">3262</strain>
    </source>
</reference>
<evidence type="ECO:0000313" key="24">
    <source>
        <dbReference type="EMBL" id="MDR6944989.1"/>
    </source>
</evidence>
<keyword evidence="25" id="KW-1185">Reference proteome</keyword>
<protein>
    <recommendedName>
        <fullName evidence="7">Dihydrofolate synthase/folylpolyglutamate synthase</fullName>
        <ecNumber evidence="5">6.3.2.12</ecNumber>
        <ecNumber evidence="6">6.3.2.17</ecNumber>
    </recommendedName>
    <alternativeName>
        <fullName evidence="16">Folylpoly-gamma-glutamate synthetase-dihydrofolate synthetase</fullName>
    </alternativeName>
    <alternativeName>
        <fullName evidence="14">Folylpolyglutamate synthetase</fullName>
    </alternativeName>
    <alternativeName>
        <fullName evidence="15">Tetrahydrofolylpolyglutamate synthase</fullName>
    </alternativeName>
</protein>
<evidence type="ECO:0000256" key="6">
    <source>
        <dbReference type="ARBA" id="ARBA00013025"/>
    </source>
</evidence>
<dbReference type="PIRSF" id="PIRSF001563">
    <property type="entry name" value="Folylpolyglu_synth"/>
    <property type="match status" value="1"/>
</dbReference>
<dbReference type="Proteomes" id="UP001247620">
    <property type="component" value="Unassembled WGS sequence"/>
</dbReference>
<comment type="pathway">
    <text evidence="3">Cofactor biosynthesis; tetrahydrofolylpolyglutamate biosynthesis.</text>
</comment>
<comment type="catalytic activity">
    <reaction evidence="19">
        <text>(6R)-5,10-methylenetetrahydrofolyl-(gamma-L-Glu)(n) + L-glutamate + ATP = (6R)-5,10-methylenetetrahydrofolyl-(gamma-L-Glu)(n+1) + ADP + phosphate + H(+)</text>
        <dbReference type="Rhea" id="RHEA:51912"/>
        <dbReference type="Rhea" id="RHEA-COMP:13257"/>
        <dbReference type="Rhea" id="RHEA-COMP:13258"/>
        <dbReference type="ChEBI" id="CHEBI:15378"/>
        <dbReference type="ChEBI" id="CHEBI:29985"/>
        <dbReference type="ChEBI" id="CHEBI:30616"/>
        <dbReference type="ChEBI" id="CHEBI:43474"/>
        <dbReference type="ChEBI" id="CHEBI:136572"/>
        <dbReference type="ChEBI" id="CHEBI:456216"/>
        <dbReference type="EC" id="6.3.2.17"/>
    </reaction>
</comment>
<evidence type="ECO:0000256" key="3">
    <source>
        <dbReference type="ARBA" id="ARBA00005150"/>
    </source>
</evidence>
<keyword evidence="12" id="KW-0460">Magnesium</keyword>
<evidence type="ECO:0000256" key="9">
    <source>
        <dbReference type="ARBA" id="ARBA00022723"/>
    </source>
</evidence>
<comment type="function">
    <text evidence="1">Functions in two distinct reactions of the de novo folate biosynthetic pathway. Catalyzes the addition of a glutamate residue to dihydropteroate (7,8-dihydropteroate or H2Pte) to form dihydrofolate (7,8-dihydrofolate monoglutamate or H2Pte-Glu). Also catalyzes successive additions of L-glutamate to tetrahydrofolate or 10-formyltetrahydrofolate or 5,10-methylenetetrahydrofolate, leading to folylpolyglutamate derivatives.</text>
</comment>
<gene>
    <name evidence="24" type="ORF">J2W55_004857</name>
</gene>
<feature type="domain" description="Mur ligase central" evidence="23">
    <location>
        <begin position="51"/>
        <end position="282"/>
    </location>
</feature>
<dbReference type="PANTHER" id="PTHR11136">
    <property type="entry name" value="FOLYLPOLYGLUTAMATE SYNTHASE-RELATED"/>
    <property type="match status" value="1"/>
</dbReference>
<keyword evidence="13" id="KW-0289">Folate biosynthesis</keyword>
<dbReference type="EC" id="6.3.2.17" evidence="6"/>
<keyword evidence="9" id="KW-0479">Metal-binding</keyword>
<evidence type="ECO:0000256" key="2">
    <source>
        <dbReference type="ARBA" id="ARBA00004799"/>
    </source>
</evidence>
<dbReference type="InterPro" id="IPR036565">
    <property type="entry name" value="Mur-like_cat_sf"/>
</dbReference>
<feature type="domain" description="Mur ligase C-terminal" evidence="22">
    <location>
        <begin position="313"/>
        <end position="430"/>
    </location>
</feature>
<keyword evidence="11 21" id="KW-0067">ATP-binding</keyword>
<evidence type="ECO:0000256" key="1">
    <source>
        <dbReference type="ARBA" id="ARBA00002714"/>
    </source>
</evidence>
<dbReference type="EMBL" id="JAVDUU010000005">
    <property type="protein sequence ID" value="MDR6944989.1"/>
    <property type="molecule type" value="Genomic_DNA"/>
</dbReference>
<evidence type="ECO:0000256" key="4">
    <source>
        <dbReference type="ARBA" id="ARBA00008276"/>
    </source>
</evidence>
<dbReference type="SUPFAM" id="SSF53244">
    <property type="entry name" value="MurD-like peptide ligases, peptide-binding domain"/>
    <property type="match status" value="1"/>
</dbReference>
<evidence type="ECO:0000256" key="8">
    <source>
        <dbReference type="ARBA" id="ARBA00022598"/>
    </source>
</evidence>
<dbReference type="InterPro" id="IPR013221">
    <property type="entry name" value="Mur_ligase_cen"/>
</dbReference>
<evidence type="ECO:0000256" key="20">
    <source>
        <dbReference type="ARBA" id="ARBA00049161"/>
    </source>
</evidence>
<evidence type="ECO:0000256" key="21">
    <source>
        <dbReference type="PIRNR" id="PIRNR001563"/>
    </source>
</evidence>
<dbReference type="SUPFAM" id="SSF53623">
    <property type="entry name" value="MurD-like peptide ligases, catalytic domain"/>
    <property type="match status" value="1"/>
</dbReference>
<dbReference type="RefSeq" id="WP_310102172.1">
    <property type="nucleotide sequence ID" value="NZ_JAVDUU010000005.1"/>
</dbReference>
<comment type="similarity">
    <text evidence="4 21">Belongs to the folylpolyglutamate synthase family.</text>
</comment>
<comment type="caution">
    <text evidence="24">The sequence shown here is derived from an EMBL/GenBank/DDBJ whole genome shotgun (WGS) entry which is preliminary data.</text>
</comment>
<dbReference type="GO" id="GO:0008841">
    <property type="term" value="F:dihydrofolate synthase activity"/>
    <property type="evidence" value="ECO:0007669"/>
    <property type="project" value="UniProtKB-EC"/>
</dbReference>
<dbReference type="InterPro" id="IPR001645">
    <property type="entry name" value="Folylpolyglutamate_synth"/>
</dbReference>